<dbReference type="Gene3D" id="3.30.2020.10">
    <property type="entry name" value="NE0471-like N-terminal domain"/>
    <property type="match status" value="1"/>
</dbReference>
<dbReference type="EMBL" id="CP046566">
    <property type="protein sequence ID" value="QGW28550.1"/>
    <property type="molecule type" value="Genomic_DNA"/>
</dbReference>
<dbReference type="Proteomes" id="UP000426027">
    <property type="component" value="Chromosome"/>
</dbReference>
<dbReference type="KEGG" id="fls:GLV81_10955"/>
<dbReference type="SMART" id="SM00530">
    <property type="entry name" value="HTH_XRE"/>
    <property type="match status" value="1"/>
</dbReference>
<keyword evidence="3" id="KW-1185">Reference proteome</keyword>
<dbReference type="PROSITE" id="PS50943">
    <property type="entry name" value="HTH_CROC1"/>
    <property type="match status" value="1"/>
</dbReference>
<accession>A0A6I6GDY4</accession>
<dbReference type="InterPro" id="IPR036782">
    <property type="entry name" value="NE0471-like_N"/>
</dbReference>
<proteinExistence type="predicted"/>
<sequence>MGQYQTSLVDAGVQSTKSVSMRKSIRIPRILKIEAVKGHTVQVMFNNGESRLLDFKQLFKQWRVKTGSPEYVLLDPVAFKKVKLRNGTLSWANAGITIPDENGKPLKVPYEIGPDVLYQASTPTTNVPLPGLGALIRNERIKAGITQGALAQRSGTSRFYISRLENNKTDVELATLRKIVEAGLGKKIKVEIE</sequence>
<evidence type="ECO:0000313" key="2">
    <source>
        <dbReference type="EMBL" id="QGW28550.1"/>
    </source>
</evidence>
<name>A0A6I6GDY4_9BACT</name>
<dbReference type="CDD" id="cd00093">
    <property type="entry name" value="HTH_XRE"/>
    <property type="match status" value="1"/>
</dbReference>
<evidence type="ECO:0000313" key="3">
    <source>
        <dbReference type="Proteomes" id="UP000426027"/>
    </source>
</evidence>
<dbReference type="AlphaFoldDB" id="A0A6I6GDY4"/>
<dbReference type="Pfam" id="PF01381">
    <property type="entry name" value="HTH_3"/>
    <property type="match status" value="1"/>
</dbReference>
<feature type="domain" description="HTH cro/C1-type" evidence="1">
    <location>
        <begin position="136"/>
        <end position="182"/>
    </location>
</feature>
<dbReference type="InterPro" id="IPR001387">
    <property type="entry name" value="Cro/C1-type_HTH"/>
</dbReference>
<dbReference type="Gene3D" id="1.10.260.40">
    <property type="entry name" value="lambda repressor-like DNA-binding domains"/>
    <property type="match status" value="1"/>
</dbReference>
<protein>
    <submittedName>
        <fullName evidence="2">Helix-turn-helix domain-containing protein</fullName>
    </submittedName>
</protein>
<dbReference type="InterPro" id="IPR010982">
    <property type="entry name" value="Lambda_DNA-bd_dom_sf"/>
</dbReference>
<organism evidence="2 3">
    <name type="scientific">Phnomibacter ginsenosidimutans</name>
    <dbReference type="NCBI Taxonomy" id="2676868"/>
    <lineage>
        <taxon>Bacteria</taxon>
        <taxon>Pseudomonadati</taxon>
        <taxon>Bacteroidota</taxon>
        <taxon>Chitinophagia</taxon>
        <taxon>Chitinophagales</taxon>
        <taxon>Chitinophagaceae</taxon>
        <taxon>Phnomibacter</taxon>
    </lineage>
</organism>
<dbReference type="SUPFAM" id="SSF47413">
    <property type="entry name" value="lambda repressor-like DNA-binding domains"/>
    <property type="match status" value="1"/>
</dbReference>
<evidence type="ECO:0000259" key="1">
    <source>
        <dbReference type="PROSITE" id="PS50943"/>
    </source>
</evidence>
<dbReference type="SUPFAM" id="SSF143880">
    <property type="entry name" value="NE0471 N-terminal domain-like"/>
    <property type="match status" value="1"/>
</dbReference>
<gene>
    <name evidence="2" type="ORF">GLV81_10955</name>
</gene>
<dbReference type="GO" id="GO:0003677">
    <property type="term" value="F:DNA binding"/>
    <property type="evidence" value="ECO:0007669"/>
    <property type="project" value="InterPro"/>
</dbReference>
<reference evidence="2 3" key="1">
    <citation type="submission" date="2019-11" db="EMBL/GenBank/DDBJ databases">
        <authorList>
            <person name="Im W.T."/>
        </authorList>
    </citation>
    <scope>NUCLEOTIDE SEQUENCE [LARGE SCALE GENOMIC DNA]</scope>
    <source>
        <strain evidence="2 3">SB-02</strain>
    </source>
</reference>